<evidence type="ECO:0000256" key="3">
    <source>
        <dbReference type="ARBA" id="ARBA00022801"/>
    </source>
</evidence>
<keyword evidence="3" id="KW-0378">Hydrolase</keyword>
<dbReference type="Pfam" id="PF01804">
    <property type="entry name" value="Penicil_amidase"/>
    <property type="match status" value="1"/>
</dbReference>
<dbReference type="PROSITE" id="PS51257">
    <property type="entry name" value="PROKAR_LIPOPROTEIN"/>
    <property type="match status" value="1"/>
</dbReference>
<proteinExistence type="inferred from homology"/>
<gene>
    <name evidence="6" type="ORF">WG68_11915</name>
</gene>
<evidence type="ECO:0000256" key="1">
    <source>
        <dbReference type="ARBA" id="ARBA00006586"/>
    </source>
</evidence>
<feature type="chain" id="PRO_5005644245" evidence="5">
    <location>
        <begin position="21"/>
        <end position="824"/>
    </location>
</feature>
<evidence type="ECO:0000313" key="7">
    <source>
        <dbReference type="Proteomes" id="UP000034228"/>
    </source>
</evidence>
<dbReference type="Proteomes" id="UP000034228">
    <property type="component" value="Unassembled WGS sequence"/>
</dbReference>
<name>A0A0M2V413_9GAMM</name>
<dbReference type="PANTHER" id="PTHR34218">
    <property type="entry name" value="PEPTIDASE S45 PENICILLIN AMIDASE"/>
    <property type="match status" value="1"/>
</dbReference>
<dbReference type="AlphaFoldDB" id="A0A0M2V413"/>
<comment type="caution">
    <text evidence="6">The sequence shown here is derived from an EMBL/GenBank/DDBJ whole genome shotgun (WGS) entry which is preliminary data.</text>
</comment>
<dbReference type="OrthoDB" id="9760084at2"/>
<dbReference type="InterPro" id="IPR043147">
    <property type="entry name" value="Penicillin_amidase_A-knob"/>
</dbReference>
<keyword evidence="2 5" id="KW-0732">Signal</keyword>
<dbReference type="SUPFAM" id="SSF56235">
    <property type="entry name" value="N-terminal nucleophile aminohydrolases (Ntn hydrolases)"/>
    <property type="match status" value="1"/>
</dbReference>
<dbReference type="Gene3D" id="3.60.20.10">
    <property type="entry name" value="Glutamine Phosphoribosylpyrophosphate, subunit 1, domain 1"/>
    <property type="match status" value="1"/>
</dbReference>
<dbReference type="EMBL" id="LAHO01000011">
    <property type="protein sequence ID" value="KKO45129.1"/>
    <property type="molecule type" value="Genomic_DNA"/>
</dbReference>
<dbReference type="STRING" id="336831.WG68_11915"/>
<dbReference type="GO" id="GO:0016811">
    <property type="term" value="F:hydrolase activity, acting on carbon-nitrogen (but not peptide) bonds, in linear amides"/>
    <property type="evidence" value="ECO:0007669"/>
    <property type="project" value="InterPro"/>
</dbReference>
<evidence type="ECO:0000256" key="2">
    <source>
        <dbReference type="ARBA" id="ARBA00022729"/>
    </source>
</evidence>
<dbReference type="InterPro" id="IPR023343">
    <property type="entry name" value="Penicillin_amidase_dom1"/>
</dbReference>
<feature type="signal peptide" evidence="5">
    <location>
        <begin position="1"/>
        <end position="20"/>
    </location>
</feature>
<protein>
    <submittedName>
        <fullName evidence="6">Acyl-homoserine-lactone acylase</fullName>
    </submittedName>
</protein>
<dbReference type="Gene3D" id="2.30.120.10">
    <property type="match status" value="1"/>
</dbReference>
<comment type="similarity">
    <text evidence="1">Belongs to the peptidase S45 family.</text>
</comment>
<organism evidence="6 7">
    <name type="scientific">Arsukibacterium ikkense</name>
    <dbReference type="NCBI Taxonomy" id="336831"/>
    <lineage>
        <taxon>Bacteria</taxon>
        <taxon>Pseudomonadati</taxon>
        <taxon>Pseudomonadota</taxon>
        <taxon>Gammaproteobacteria</taxon>
        <taxon>Chromatiales</taxon>
        <taxon>Chromatiaceae</taxon>
        <taxon>Arsukibacterium</taxon>
    </lineage>
</organism>
<keyword evidence="4" id="KW-0865">Zymogen</keyword>
<reference evidence="6 7" key="1">
    <citation type="submission" date="2015-03" db="EMBL/GenBank/DDBJ databases">
        <title>Draft genome sequences of two protease-producing strains of Arsukibacterium isolated from two cold and alkaline environments.</title>
        <authorList>
            <person name="Lylloff J.E."/>
            <person name="Skov L.B."/>
            <person name="Jepsen M."/>
            <person name="Hallin P.F."/>
            <person name="Sorensen S.J."/>
            <person name="Stougaard P."/>
            <person name="Glaring M.A."/>
        </authorList>
    </citation>
    <scope>NUCLEOTIDE SEQUENCE [LARGE SCALE GENOMIC DNA]</scope>
    <source>
        <strain evidence="6 7">GCM72</strain>
    </source>
</reference>
<accession>A0A0M2V413</accession>
<evidence type="ECO:0000256" key="5">
    <source>
        <dbReference type="SAM" id="SignalP"/>
    </source>
</evidence>
<dbReference type="GO" id="GO:0017000">
    <property type="term" value="P:antibiotic biosynthetic process"/>
    <property type="evidence" value="ECO:0007669"/>
    <property type="project" value="InterPro"/>
</dbReference>
<dbReference type="RefSeq" id="WP_046557918.1">
    <property type="nucleotide sequence ID" value="NZ_LAHO01000011.1"/>
</dbReference>
<dbReference type="PATRIC" id="fig|336831.14.peg.1605"/>
<dbReference type="PANTHER" id="PTHR34218:SF3">
    <property type="entry name" value="ACYL-HOMOSERINE LACTONE ACYLASE PVDQ"/>
    <property type="match status" value="1"/>
</dbReference>
<evidence type="ECO:0000256" key="4">
    <source>
        <dbReference type="ARBA" id="ARBA00023145"/>
    </source>
</evidence>
<dbReference type="Gene3D" id="1.10.439.10">
    <property type="entry name" value="Penicillin Amidohydrolase, domain 1"/>
    <property type="match status" value="1"/>
</dbReference>
<dbReference type="Gene3D" id="1.10.1400.10">
    <property type="match status" value="1"/>
</dbReference>
<dbReference type="InterPro" id="IPR043146">
    <property type="entry name" value="Penicillin_amidase_N_B-knob"/>
</dbReference>
<keyword evidence="7" id="KW-1185">Reference proteome</keyword>
<sequence>MRISFPLPAITLITASLVLAGCNSATPEPAPEQEQVSITYTSYGVPHISATSYRGMGYGVGYSQAAENLCTLAEQITKLKSEQARFFGPGPGQQFVLSDLGYKGLRLTERASELLSSLPDNASATLHGYVAGFNQRLSEFASPAAYPSPCRNAAWVAPITATELLAYHLDLALLASSRNFISAMAAAQPPGNDTGYQLTLDASRIFNANGLGSNGWALGPERSLGANASILANPHFPWDGELRFFEQHLTIAGELDVTGVSMIGMPAVLIGFNQQLGWTHTVSQGKRFTLYQLELDPANPLRYRYGDSYRDIEQTEVSIEVQLADGSLQLINHTLYRSHFGPLVNLASIDPSLGWNSQSAIAIKDANQNNSRMLQQWLALNKASDTTSFFAALAEHQGIPWVNTLLASSEGKASYVDASQVPRLAGPVDAMLKVAVQQPPLSLLWQDGDGSLLLPGNDPMFEWQDSGHTIAPGLVPLAEAPQLSRNDYVFNANSSHWLSHLTARLQGYPLVYGPEQTIRSPRTRYNGLLLNSDWVADSEYKFDLAALKQVFNHNGSLFGQLFVADIVSRCQAAPPLQLPGQTVNLAAACQTLAAWDGQYQLHSQGAQLMREFLASFRIPSHRALADVLYASGFDSNDPLGTPAGIAPATAVAEQDPVLLALASAMQRLQQAGIALNAPLNEVQYLIKAQQQAPIAIAGGYSFEGAFNMAEGVSGSRSTSKLATVITGQGRPDSPLLTLSEDNLRADAYRLNYGSSFVMALQFTEAGPQAEMLLAYSQSHDPESVHFADQTAMFSQQQWRPMRFSAADIAADQVSQLLLTVPNPD</sequence>
<dbReference type="InterPro" id="IPR002692">
    <property type="entry name" value="S45"/>
</dbReference>
<dbReference type="InterPro" id="IPR029055">
    <property type="entry name" value="Ntn_hydrolases_N"/>
</dbReference>
<evidence type="ECO:0000313" key="6">
    <source>
        <dbReference type="EMBL" id="KKO45129.1"/>
    </source>
</evidence>